<feature type="domain" description="TnsA endonuclease C-terminal" evidence="1">
    <location>
        <begin position="159"/>
        <end position="235"/>
    </location>
</feature>
<evidence type="ECO:0000259" key="1">
    <source>
        <dbReference type="Pfam" id="PF08721"/>
    </source>
</evidence>
<dbReference type="AlphaFoldDB" id="A0A2A4MEQ7"/>
<dbReference type="EMBL" id="NVQR01000158">
    <property type="protein sequence ID" value="PCH58585.1"/>
    <property type="molecule type" value="Genomic_DNA"/>
</dbReference>
<dbReference type="Pfam" id="PF08722">
    <property type="entry name" value="Tn7_TnsA-like_N"/>
    <property type="match status" value="1"/>
</dbReference>
<name>A0A2A4MEQ7_9GAMM</name>
<dbReference type="InterPro" id="IPR036388">
    <property type="entry name" value="WH-like_DNA-bd_sf"/>
</dbReference>
<dbReference type="Pfam" id="PF08721">
    <property type="entry name" value="Tn7_Tnp_TnsA_C"/>
    <property type="match status" value="1"/>
</dbReference>
<dbReference type="GO" id="GO:0003676">
    <property type="term" value="F:nucleic acid binding"/>
    <property type="evidence" value="ECO:0007669"/>
    <property type="project" value="InterPro"/>
</dbReference>
<feature type="domain" description="TnsA endonuclease N-terminal" evidence="2">
    <location>
        <begin position="68"/>
        <end position="157"/>
    </location>
</feature>
<dbReference type="InterPro" id="IPR011856">
    <property type="entry name" value="tRNA_endonuc-like_dom_sf"/>
</dbReference>
<evidence type="ECO:0008006" key="5">
    <source>
        <dbReference type="Google" id="ProtNLM"/>
    </source>
</evidence>
<dbReference type="InterPro" id="IPR014832">
    <property type="entry name" value="TnsA_C"/>
</dbReference>
<dbReference type="CDD" id="cd22362">
    <property type="entry name" value="TnsA_endonuclease-like"/>
    <property type="match status" value="1"/>
</dbReference>
<comment type="caution">
    <text evidence="3">The sequence shown here is derived from an EMBL/GenBank/DDBJ whole genome shotgun (WGS) entry which is preliminary data.</text>
</comment>
<evidence type="ECO:0000313" key="4">
    <source>
        <dbReference type="Proteomes" id="UP000218172"/>
    </source>
</evidence>
<sequence>NLLMRAYRWENDGSLRLTYSKYRPFLTVRDVASRGRCHRIYSWTSERLHHLFSDLETLAFYVFDYSIEVDDIREQYPLLPLDETLEIAKKLGVKHPSFGGSQHIMTTDFLITKSSGHLVAIQVKPLKELESSRTLEKLEIEREYWRRRDIPFHIVTENEIPHGLAQTVSWIHQYIDGAGINTGTMDINEYALILVDWLKEYREASLAKGCQWADERYKMPTGTSLSTARYALAQRMLPVMIMGGVNTLKPLIWLDEVDL</sequence>
<reference evidence="4" key="1">
    <citation type="submission" date="2017-08" db="EMBL/GenBank/DDBJ databases">
        <title>A dynamic microbial community with high functional redundancy inhabits the cold, oxic subseafloor aquifer.</title>
        <authorList>
            <person name="Tully B.J."/>
            <person name="Wheat C.G."/>
            <person name="Glazer B.T."/>
            <person name="Huber J.A."/>
        </authorList>
    </citation>
    <scope>NUCLEOTIDE SEQUENCE [LARGE SCALE GENOMIC DNA]</scope>
</reference>
<feature type="non-terminal residue" evidence="3">
    <location>
        <position position="1"/>
    </location>
</feature>
<dbReference type="SUPFAM" id="SSF52980">
    <property type="entry name" value="Restriction endonuclease-like"/>
    <property type="match status" value="1"/>
</dbReference>
<dbReference type="Proteomes" id="UP000218172">
    <property type="component" value="Unassembled WGS sequence"/>
</dbReference>
<evidence type="ECO:0000313" key="3">
    <source>
        <dbReference type="EMBL" id="PCH58585.1"/>
    </source>
</evidence>
<accession>A0A2A4MEQ7</accession>
<dbReference type="InterPro" id="IPR014833">
    <property type="entry name" value="TnsA_N"/>
</dbReference>
<dbReference type="InterPro" id="IPR011335">
    <property type="entry name" value="Restrct_endonuc-II-like"/>
</dbReference>
<evidence type="ECO:0000259" key="2">
    <source>
        <dbReference type="Pfam" id="PF08722"/>
    </source>
</evidence>
<proteinExistence type="predicted"/>
<dbReference type="Gene3D" id="1.10.10.10">
    <property type="entry name" value="Winged helix-like DNA-binding domain superfamily/Winged helix DNA-binding domain"/>
    <property type="match status" value="1"/>
</dbReference>
<dbReference type="Gene3D" id="3.40.1350.10">
    <property type="match status" value="1"/>
</dbReference>
<protein>
    <recommendedName>
        <fullName evidence="5">Heteromeric transposase endonuclease subunit TnsA</fullName>
    </recommendedName>
</protein>
<gene>
    <name evidence="3" type="ORF">COC19_08365</name>
</gene>
<organism evidence="3 4">
    <name type="scientific">SAR86 cluster bacterium</name>
    <dbReference type="NCBI Taxonomy" id="2030880"/>
    <lineage>
        <taxon>Bacteria</taxon>
        <taxon>Pseudomonadati</taxon>
        <taxon>Pseudomonadota</taxon>
        <taxon>Gammaproteobacteria</taxon>
        <taxon>SAR86 cluster</taxon>
    </lineage>
</organism>